<dbReference type="Pfam" id="PF13263">
    <property type="entry name" value="PHP_C"/>
    <property type="match status" value="1"/>
</dbReference>
<dbReference type="AlphaFoldDB" id="A0ABD5PXF1"/>
<dbReference type="Proteomes" id="UP001595945">
    <property type="component" value="Unassembled WGS sequence"/>
</dbReference>
<dbReference type="Gene3D" id="3.20.20.140">
    <property type="entry name" value="Metal-dependent hydrolases"/>
    <property type="match status" value="1"/>
</dbReference>
<feature type="region of interest" description="Disordered" evidence="1">
    <location>
        <begin position="24"/>
        <end position="47"/>
    </location>
</feature>
<keyword evidence="3" id="KW-1185">Reference proteome</keyword>
<reference evidence="2 3" key="1">
    <citation type="journal article" date="2019" name="Int. J. Syst. Evol. Microbiol.">
        <title>The Global Catalogue of Microorganisms (GCM) 10K type strain sequencing project: providing services to taxonomists for standard genome sequencing and annotation.</title>
        <authorList>
            <consortium name="The Broad Institute Genomics Platform"/>
            <consortium name="The Broad Institute Genome Sequencing Center for Infectious Disease"/>
            <person name="Wu L."/>
            <person name="Ma J."/>
        </authorList>
    </citation>
    <scope>NUCLEOTIDE SEQUENCE [LARGE SCALE GENOMIC DNA]</scope>
    <source>
        <strain evidence="2 3">XZYJ18</strain>
    </source>
</reference>
<dbReference type="GeneID" id="73046028"/>
<dbReference type="SUPFAM" id="SSF89550">
    <property type="entry name" value="PHP domain-like"/>
    <property type="match status" value="1"/>
</dbReference>
<dbReference type="PROSITE" id="PS00433">
    <property type="entry name" value="PHOSPHOFRUCTOKINASE"/>
    <property type="match status" value="1"/>
</dbReference>
<protein>
    <submittedName>
        <fullName evidence="2">PHP-associated domain-containing protein</fullName>
    </submittedName>
</protein>
<gene>
    <name evidence="2" type="ORF">ACFO9K_01505</name>
</gene>
<comment type="caution">
    <text evidence="2">The sequence shown here is derived from an EMBL/GenBank/DDBJ whole genome shotgun (WGS) entry which is preliminary data.</text>
</comment>
<name>A0ABD5PXF1_9EURY</name>
<dbReference type="InterPro" id="IPR016195">
    <property type="entry name" value="Pol/histidinol_Pase-like"/>
</dbReference>
<sequence>MDRRRFLGASGLAIGIGGLSTGFADRQSKRSSSSPRNSTRTDDTVSAKVDLHAHLQRGGGQQMADRYAELGFDVLVGTDHHDDIGVDGSVEAETVGDYSHLEFPGPILNGVELSASHHVNVIQSDDEMIKQINHPMRYDDTADDINQLADRVGADLVEVTERGEDIQGYPTIADAVEQLDATPTTTSDAHSPEAVGAGHVVVEVEELSGDNVIRALKQGRYSLGGRLW</sequence>
<evidence type="ECO:0000256" key="1">
    <source>
        <dbReference type="SAM" id="MobiDB-lite"/>
    </source>
</evidence>
<evidence type="ECO:0000313" key="3">
    <source>
        <dbReference type="Proteomes" id="UP001595945"/>
    </source>
</evidence>
<organism evidence="2 3">
    <name type="scientific">Halorussus aquaticus</name>
    <dbReference type="NCBI Taxonomy" id="2953748"/>
    <lineage>
        <taxon>Archaea</taxon>
        <taxon>Methanobacteriati</taxon>
        <taxon>Methanobacteriota</taxon>
        <taxon>Stenosarchaea group</taxon>
        <taxon>Halobacteria</taxon>
        <taxon>Halobacteriales</taxon>
        <taxon>Haladaptataceae</taxon>
        <taxon>Halorussus</taxon>
    </lineage>
</organism>
<dbReference type="InterPro" id="IPR015912">
    <property type="entry name" value="Phosphofructokinase_CS"/>
</dbReference>
<dbReference type="EMBL" id="JBHSHT010000001">
    <property type="protein sequence ID" value="MFC4822929.1"/>
    <property type="molecule type" value="Genomic_DNA"/>
</dbReference>
<accession>A0ABD5PXF1</accession>
<evidence type="ECO:0000313" key="2">
    <source>
        <dbReference type="EMBL" id="MFC4822929.1"/>
    </source>
</evidence>
<proteinExistence type="predicted"/>
<dbReference type="RefSeq" id="WP_254267565.1">
    <property type="nucleotide sequence ID" value="NZ_CP100400.1"/>
</dbReference>